<dbReference type="KEGG" id="bmic:BMR1_03g04070"/>
<dbReference type="GeneID" id="24425461"/>
<dbReference type="PROSITE" id="PS50174">
    <property type="entry name" value="G_PATCH"/>
    <property type="match status" value="1"/>
</dbReference>
<dbReference type="AlphaFoldDB" id="A0A0K3AP37"/>
<dbReference type="InterPro" id="IPR012677">
    <property type="entry name" value="Nucleotide-bd_a/b_plait_sf"/>
</dbReference>
<gene>
    <name evidence="3" type="ORF">BMR1_03g04070</name>
</gene>
<dbReference type="OMA" id="AIQGANC"/>
<dbReference type="GO" id="GO:0045292">
    <property type="term" value="P:mRNA cis splicing, via spliceosome"/>
    <property type="evidence" value="ECO:0007669"/>
    <property type="project" value="InterPro"/>
</dbReference>
<feature type="region of interest" description="Disordered" evidence="1">
    <location>
        <begin position="48"/>
        <end position="116"/>
    </location>
</feature>
<dbReference type="PANTHER" id="PTHR13288:SF8">
    <property type="entry name" value="SPLICING FACTOR 45"/>
    <property type="match status" value="1"/>
</dbReference>
<dbReference type="VEuPathDB" id="PiroplasmaDB:BMR1_03g04070"/>
<dbReference type="GO" id="GO:0071011">
    <property type="term" value="C:precatalytic spliceosome"/>
    <property type="evidence" value="ECO:0007669"/>
    <property type="project" value="TreeGrafter"/>
</dbReference>
<protein>
    <submittedName>
        <fullName evidence="3">Splicing factor 45</fullName>
    </submittedName>
</protein>
<proteinExistence type="predicted"/>
<name>A0A0K3AP37_BABMR</name>
<dbReference type="EMBL" id="LN871598">
    <property type="protein sequence ID" value="CTQ41414.1"/>
    <property type="molecule type" value="Genomic_DNA"/>
</dbReference>
<dbReference type="Pfam" id="PF01585">
    <property type="entry name" value="G-patch"/>
    <property type="match status" value="1"/>
</dbReference>
<dbReference type="SMART" id="SM00443">
    <property type="entry name" value="G_patch"/>
    <property type="match status" value="1"/>
</dbReference>
<dbReference type="SUPFAM" id="SSF54928">
    <property type="entry name" value="RNA-binding domain, RBD"/>
    <property type="match status" value="1"/>
</dbReference>
<feature type="domain" description="G-patch" evidence="2">
    <location>
        <begin position="201"/>
        <end position="247"/>
    </location>
</feature>
<dbReference type="GO" id="GO:0003676">
    <property type="term" value="F:nucleic acid binding"/>
    <property type="evidence" value="ECO:0007669"/>
    <property type="project" value="InterPro"/>
</dbReference>
<dbReference type="Proteomes" id="UP000002899">
    <property type="component" value="Chromosome III"/>
</dbReference>
<keyword evidence="4" id="KW-1185">Reference proteome</keyword>
<dbReference type="InterPro" id="IPR040052">
    <property type="entry name" value="RBM17"/>
</dbReference>
<dbReference type="OrthoDB" id="77405at2759"/>
<evidence type="ECO:0000313" key="4">
    <source>
        <dbReference type="Proteomes" id="UP000002899"/>
    </source>
</evidence>
<reference evidence="3 4" key="1">
    <citation type="journal article" date="2012" name="Nucleic Acids Res.">
        <title>Sequencing of the smallest Apicomplexan genome from the human pathogen Babesia microti.</title>
        <authorList>
            <person name="Cornillot E."/>
            <person name="Hadj-Kaddour K."/>
            <person name="Dassouli A."/>
            <person name="Noel B."/>
            <person name="Ranwez V."/>
            <person name="Vacherie B."/>
            <person name="Augagneur Y."/>
            <person name="Bres V."/>
            <person name="Duclos A."/>
            <person name="Randazzo S."/>
            <person name="Carcy B."/>
            <person name="Debierre-Grockiego F."/>
            <person name="Delbecq S."/>
            <person name="Moubri-Menage K."/>
            <person name="Shams-Eldin H."/>
            <person name="Usmani-Brown S."/>
            <person name="Bringaud F."/>
            <person name="Wincker P."/>
            <person name="Vivares C.P."/>
            <person name="Schwarz R.T."/>
            <person name="Schetters T.P."/>
            <person name="Krause P.J."/>
            <person name="Gorenflot A."/>
            <person name="Berry V."/>
            <person name="Barbe V."/>
            <person name="Ben Mamoun C."/>
        </authorList>
    </citation>
    <scope>NUCLEOTIDE SEQUENCE [LARGE SCALE GENOMIC DNA]</scope>
    <source>
        <strain evidence="3 4">RI</strain>
    </source>
</reference>
<dbReference type="RefSeq" id="XP_012649425.1">
    <property type="nucleotide sequence ID" value="XM_012793971.1"/>
</dbReference>
<evidence type="ECO:0000313" key="3">
    <source>
        <dbReference type="EMBL" id="CTQ41414.1"/>
    </source>
</evidence>
<dbReference type="InterPro" id="IPR035979">
    <property type="entry name" value="RBD_domain_sf"/>
</dbReference>
<dbReference type="InterPro" id="IPR000467">
    <property type="entry name" value="G_patch_dom"/>
</dbReference>
<evidence type="ECO:0000259" key="2">
    <source>
        <dbReference type="PROSITE" id="PS50174"/>
    </source>
</evidence>
<sequence length="345" mass="38501">MIDSLYGDLPPPQFGDEDGFKPTIFISDAIKPLLKPTQTVTTISNTKFHSSNQSTSQQLQNYSLSQQNHVSSQSKSSNSARPIQIHFSALPTKPDNSSDSNRSIVAINSNNNSPVSIDDADVTTYKYNSLDDEEYNPAYPNSYDRYINEKEVKRKISDNRSIPRRGIDLNVTGEEAWKKRASMSDPAAIPIGLEFTSNGSKKNLAARLMEKMGWKAGEGLGKDKQGIKTPLIAKKVAQNSAIITTQDSIFTLNNKTQISRILYLKSDNMLSLDIVEDEASKYGSLISIRPHNSSDYRIFLEFETAIQGANCYKNMNKSTLNGSILSLYYYPVDEFANDNLDYETL</sequence>
<feature type="compositionally biased region" description="Polar residues" evidence="1">
    <location>
        <begin position="94"/>
        <end position="115"/>
    </location>
</feature>
<reference evidence="3 4" key="2">
    <citation type="journal article" date="2013" name="PLoS ONE">
        <title>Whole genome mapping and re-organization of the nuclear and mitochondrial genomes of Babesia microti isolates.</title>
        <authorList>
            <person name="Cornillot E."/>
            <person name="Dassouli A."/>
            <person name="Garg A."/>
            <person name="Pachikara N."/>
            <person name="Randazzo S."/>
            <person name="Depoix D."/>
            <person name="Carcy B."/>
            <person name="Delbecq S."/>
            <person name="Frutos R."/>
            <person name="Silva J.C."/>
            <person name="Sutton R."/>
            <person name="Krause P.J."/>
            <person name="Mamoun C.B."/>
        </authorList>
    </citation>
    <scope>NUCLEOTIDE SEQUENCE [LARGE SCALE GENOMIC DNA]</scope>
    <source>
        <strain evidence="3 4">RI</strain>
    </source>
</reference>
<evidence type="ECO:0000256" key="1">
    <source>
        <dbReference type="SAM" id="MobiDB-lite"/>
    </source>
</evidence>
<feature type="region of interest" description="Disordered" evidence="1">
    <location>
        <begin position="1"/>
        <end position="20"/>
    </location>
</feature>
<reference evidence="3 4" key="3">
    <citation type="journal article" date="2016" name="Sci. Rep.">
        <title>Genome-wide diversity and gene expression profiling of Babesia microti isolates identify polymorphic genes that mediate host-pathogen interactions.</title>
        <authorList>
            <person name="Silva J.C."/>
            <person name="Cornillot E."/>
            <person name="McCracken C."/>
            <person name="Usmani-Brown S."/>
            <person name="Dwivedi A."/>
            <person name="Ifeonu O.O."/>
            <person name="Crabtree J."/>
            <person name="Gotia H.T."/>
            <person name="Virji A.Z."/>
            <person name="Reynes C."/>
            <person name="Colinge J."/>
            <person name="Kumar V."/>
            <person name="Lawres L."/>
            <person name="Pazzi J.E."/>
            <person name="Pablo J.V."/>
            <person name="Hung C."/>
            <person name="Brancato J."/>
            <person name="Kumari P."/>
            <person name="Orvis J."/>
            <person name="Tretina K."/>
            <person name="Chibucos M."/>
            <person name="Ott S."/>
            <person name="Sadzewicz L."/>
            <person name="Sengamalay N."/>
            <person name="Shetty A.C."/>
            <person name="Su Q."/>
            <person name="Tallon L."/>
            <person name="Fraser C.M."/>
            <person name="Frutos R."/>
            <person name="Molina D.M."/>
            <person name="Krause P.J."/>
            <person name="Ben Mamoun C."/>
        </authorList>
    </citation>
    <scope>NUCLEOTIDE SEQUENCE [LARGE SCALE GENOMIC DNA]</scope>
    <source>
        <strain evidence="3 4">RI</strain>
    </source>
</reference>
<dbReference type="PANTHER" id="PTHR13288">
    <property type="entry name" value="SPLICING FACTOR 45 SPF45"/>
    <property type="match status" value="1"/>
</dbReference>
<organism evidence="3 4">
    <name type="scientific">Babesia microti (strain RI)</name>
    <dbReference type="NCBI Taxonomy" id="1133968"/>
    <lineage>
        <taxon>Eukaryota</taxon>
        <taxon>Sar</taxon>
        <taxon>Alveolata</taxon>
        <taxon>Apicomplexa</taxon>
        <taxon>Aconoidasida</taxon>
        <taxon>Piroplasmida</taxon>
        <taxon>Babesiidae</taxon>
        <taxon>Babesia</taxon>
    </lineage>
</organism>
<feature type="compositionally biased region" description="Low complexity" evidence="1">
    <location>
        <begin position="50"/>
        <end position="79"/>
    </location>
</feature>
<dbReference type="Gene3D" id="3.30.70.330">
    <property type="match status" value="1"/>
</dbReference>
<accession>A0A0K3AP37</accession>